<name>A0A517Y0A4_9BACT</name>
<dbReference type="Pfam" id="PF13372">
    <property type="entry name" value="Alginate_exp"/>
    <property type="match status" value="1"/>
</dbReference>
<proteinExistence type="predicted"/>
<evidence type="ECO:0000256" key="1">
    <source>
        <dbReference type="SAM" id="MobiDB-lite"/>
    </source>
</evidence>
<evidence type="ECO:0000313" key="5">
    <source>
        <dbReference type="Proteomes" id="UP000319576"/>
    </source>
</evidence>
<accession>A0A517Y0A4</accession>
<dbReference type="AlphaFoldDB" id="A0A517Y0A4"/>
<evidence type="ECO:0000313" key="4">
    <source>
        <dbReference type="EMBL" id="QDU23183.1"/>
    </source>
</evidence>
<evidence type="ECO:0000259" key="3">
    <source>
        <dbReference type="Pfam" id="PF13372"/>
    </source>
</evidence>
<organism evidence="4 5">
    <name type="scientific">Urbifossiella limnaea</name>
    <dbReference type="NCBI Taxonomy" id="2528023"/>
    <lineage>
        <taxon>Bacteria</taxon>
        <taxon>Pseudomonadati</taxon>
        <taxon>Planctomycetota</taxon>
        <taxon>Planctomycetia</taxon>
        <taxon>Gemmatales</taxon>
        <taxon>Gemmataceae</taxon>
        <taxon>Urbifossiella</taxon>
    </lineage>
</organism>
<dbReference type="Proteomes" id="UP000319576">
    <property type="component" value="Chromosome"/>
</dbReference>
<dbReference type="RefSeq" id="WP_145243279.1">
    <property type="nucleotide sequence ID" value="NZ_CP036273.1"/>
</dbReference>
<sequence precursor="true">MRHVLPRLRAAVAGVALAAGPAAAQPPAELPPVVTLPEVPQVCEEEAAPKGAPPAAGTATLAAPAPAPAPAGPKWVTPAPRSGSFIVPPVGCGYYSALDQLRGETRQAPPKYPYPRFGLMQQPNFDINWSYLKNPQNAEHDYADPLKWMHVCDGVTLTLGGDVRYRLMQEVNSNNRLAGQVDNYDLYRNRTYADLWVDDWLRVYGEFLYADYTRRSFTPLATDADRGDILNLFVDARVAQFGEKDNPVYVRAGRQELIYGSQRLVSPLEWVNTRRTFQGVKAFTRTDKWDFDLFVVQPVVPNAGRFDSVDNNQVFSGAFFTYRPAAGINLDLYYLNLDNTNPTARGQYGAVGGQNVNTMGTRLVGAKNNWLWDAEGAFQFGSYANQAIIARSASVSGGYHFKDALWEPQVWVGYDYASGDPDPQASGTRRTFNQLFPFGHYYFGFTDVVGRQNINDVFAQAVLYPEKWLTCIAQFHVLRLDSDRDALYAANGTVLRQDRTGRAGNDVGNAIDLRVNAHLTHHSDVLVGYSRLFAGDFIRNTAGTGAAGAARSADPELFYLQYSYKW</sequence>
<feature type="compositionally biased region" description="Low complexity" evidence="1">
    <location>
        <begin position="49"/>
        <end position="64"/>
    </location>
</feature>
<feature type="signal peptide" evidence="2">
    <location>
        <begin position="1"/>
        <end position="24"/>
    </location>
</feature>
<keyword evidence="2" id="KW-0732">Signal</keyword>
<dbReference type="EMBL" id="CP036273">
    <property type="protein sequence ID" value="QDU23183.1"/>
    <property type="molecule type" value="Genomic_DNA"/>
</dbReference>
<dbReference type="InterPro" id="IPR025388">
    <property type="entry name" value="Alginate_export_dom"/>
</dbReference>
<dbReference type="OrthoDB" id="311329at2"/>
<keyword evidence="5" id="KW-1185">Reference proteome</keyword>
<dbReference type="KEGG" id="uli:ETAA1_51750"/>
<protein>
    <recommendedName>
        <fullName evidence="3">Alginate export domain-containing protein</fullName>
    </recommendedName>
</protein>
<feature type="chain" id="PRO_5022098726" description="Alginate export domain-containing protein" evidence="2">
    <location>
        <begin position="25"/>
        <end position="566"/>
    </location>
</feature>
<feature type="domain" description="Alginate export" evidence="3">
    <location>
        <begin position="157"/>
        <end position="544"/>
    </location>
</feature>
<evidence type="ECO:0000256" key="2">
    <source>
        <dbReference type="SAM" id="SignalP"/>
    </source>
</evidence>
<reference evidence="4 5" key="1">
    <citation type="submission" date="2019-02" db="EMBL/GenBank/DDBJ databases">
        <title>Deep-cultivation of Planctomycetes and their phenomic and genomic characterization uncovers novel biology.</title>
        <authorList>
            <person name="Wiegand S."/>
            <person name="Jogler M."/>
            <person name="Boedeker C."/>
            <person name="Pinto D."/>
            <person name="Vollmers J."/>
            <person name="Rivas-Marin E."/>
            <person name="Kohn T."/>
            <person name="Peeters S.H."/>
            <person name="Heuer A."/>
            <person name="Rast P."/>
            <person name="Oberbeckmann S."/>
            <person name="Bunk B."/>
            <person name="Jeske O."/>
            <person name="Meyerdierks A."/>
            <person name="Storesund J.E."/>
            <person name="Kallscheuer N."/>
            <person name="Luecker S."/>
            <person name="Lage O.M."/>
            <person name="Pohl T."/>
            <person name="Merkel B.J."/>
            <person name="Hornburger P."/>
            <person name="Mueller R.-W."/>
            <person name="Bruemmer F."/>
            <person name="Labrenz M."/>
            <person name="Spormann A.M."/>
            <person name="Op den Camp H."/>
            <person name="Overmann J."/>
            <person name="Amann R."/>
            <person name="Jetten M.S.M."/>
            <person name="Mascher T."/>
            <person name="Medema M.H."/>
            <person name="Devos D.P."/>
            <person name="Kaster A.-K."/>
            <person name="Ovreas L."/>
            <person name="Rohde M."/>
            <person name="Galperin M.Y."/>
            <person name="Jogler C."/>
        </authorList>
    </citation>
    <scope>NUCLEOTIDE SEQUENCE [LARGE SCALE GENOMIC DNA]</scope>
    <source>
        <strain evidence="4 5">ETA_A1</strain>
    </source>
</reference>
<feature type="region of interest" description="Disordered" evidence="1">
    <location>
        <begin position="45"/>
        <end position="70"/>
    </location>
</feature>
<gene>
    <name evidence="4" type="ORF">ETAA1_51750</name>
</gene>